<feature type="transmembrane region" description="Helical" evidence="1">
    <location>
        <begin position="66"/>
        <end position="89"/>
    </location>
</feature>
<keyword evidence="1" id="KW-0472">Membrane</keyword>
<evidence type="ECO:0000256" key="1">
    <source>
        <dbReference type="SAM" id="Phobius"/>
    </source>
</evidence>
<sequence>MYFEMYGMCHLFGHGIMLMPLFLLISCSFHMFLPYCIMYSYDSLVSASYYFIICLFLLEIDTNPHLVLSCCLPNLFGVQMDFFSFFSIFRWAIKAPKFFYQVIQP</sequence>
<feature type="transmembrane region" description="Helical" evidence="1">
    <location>
        <begin position="12"/>
        <end position="32"/>
    </location>
</feature>
<dbReference type="EMBL" id="HACM01005740">
    <property type="protein sequence ID" value="CRZ06182.1"/>
    <property type="molecule type" value="Transcribed_RNA"/>
</dbReference>
<protein>
    <submittedName>
        <fullName evidence="2">Uncharacterized protein</fullName>
    </submittedName>
</protein>
<dbReference type="AlphaFoldDB" id="A0A0H5QWR0"/>
<name>A0A0H5QWR0_9EUKA</name>
<keyword evidence="1" id="KW-0812">Transmembrane</keyword>
<organism evidence="2">
    <name type="scientific">Spongospora subterranea</name>
    <dbReference type="NCBI Taxonomy" id="70186"/>
    <lineage>
        <taxon>Eukaryota</taxon>
        <taxon>Sar</taxon>
        <taxon>Rhizaria</taxon>
        <taxon>Endomyxa</taxon>
        <taxon>Phytomyxea</taxon>
        <taxon>Plasmodiophorida</taxon>
        <taxon>Plasmodiophoridae</taxon>
        <taxon>Spongospora</taxon>
    </lineage>
</organism>
<reference evidence="2" key="1">
    <citation type="submission" date="2015-04" db="EMBL/GenBank/DDBJ databases">
        <title>The genome sequence of the plant pathogenic Rhizarian Plasmodiophora brassicae reveals insights in its biotrophic life cycle and the origin of chitin synthesis.</title>
        <authorList>
            <person name="Schwelm A."/>
            <person name="Fogelqvist J."/>
            <person name="Knaust A."/>
            <person name="Julke S."/>
            <person name="Lilja T."/>
            <person name="Dhandapani V."/>
            <person name="Bonilla-Rosso G."/>
            <person name="Karlsson M."/>
            <person name="Shevchenko A."/>
            <person name="Choi S.R."/>
            <person name="Kim H.G."/>
            <person name="Park J.Y."/>
            <person name="Lim Y.P."/>
            <person name="Ludwig-Muller J."/>
            <person name="Dixelius C."/>
        </authorList>
    </citation>
    <scope>NUCLEOTIDE SEQUENCE</scope>
    <source>
        <tissue evidence="2">Potato root galls</tissue>
    </source>
</reference>
<keyword evidence="1" id="KW-1133">Transmembrane helix</keyword>
<proteinExistence type="predicted"/>
<evidence type="ECO:0000313" key="2">
    <source>
        <dbReference type="EMBL" id="CRZ06182.1"/>
    </source>
</evidence>
<feature type="transmembrane region" description="Helical" evidence="1">
    <location>
        <begin position="39"/>
        <end position="60"/>
    </location>
</feature>
<accession>A0A0H5QWR0</accession>